<organism evidence="1 2">
    <name type="scientific">Mycolicibacterium chlorophenolicum</name>
    <dbReference type="NCBI Taxonomy" id="37916"/>
    <lineage>
        <taxon>Bacteria</taxon>
        <taxon>Bacillati</taxon>
        <taxon>Actinomycetota</taxon>
        <taxon>Actinomycetes</taxon>
        <taxon>Mycobacteriales</taxon>
        <taxon>Mycobacteriaceae</taxon>
        <taxon>Mycolicibacterium</taxon>
    </lineage>
</organism>
<evidence type="ECO:0000313" key="2">
    <source>
        <dbReference type="Proteomes" id="UP000036513"/>
    </source>
</evidence>
<gene>
    <name evidence="1" type="ORF">MCHLDSM_01075</name>
</gene>
<dbReference type="EMBL" id="JYNL01000009">
    <property type="protein sequence ID" value="KMO82452.1"/>
    <property type="molecule type" value="Genomic_DNA"/>
</dbReference>
<evidence type="ECO:0000313" key="1">
    <source>
        <dbReference type="EMBL" id="KMO82452.1"/>
    </source>
</evidence>
<reference evidence="1 2" key="1">
    <citation type="journal article" date="2015" name="Genome Biol. Evol.">
        <title>Characterization of Three Mycobacterium spp. with Potential Use in Bioremediation by Genome Sequencing and Comparative Genomics.</title>
        <authorList>
            <person name="Das S."/>
            <person name="Pettersson B.M."/>
            <person name="Behra P.R."/>
            <person name="Ramesh M."/>
            <person name="Dasgupta S."/>
            <person name="Bhattacharya A."/>
            <person name="Kirsebom L.A."/>
        </authorList>
    </citation>
    <scope>NUCLEOTIDE SEQUENCE [LARGE SCALE GENOMIC DNA]</scope>
    <source>
        <strain evidence="1 2">DSM 43826</strain>
    </source>
</reference>
<dbReference type="PATRIC" id="fig|37916.4.peg.951"/>
<keyword evidence="2" id="KW-1185">Reference proteome</keyword>
<dbReference type="RefSeq" id="WP_060937619.1">
    <property type="nucleotide sequence ID" value="NZ_JYNL01000009.1"/>
</dbReference>
<accession>A0A0J6WL71</accession>
<dbReference type="STRING" id="37916.MCHLDSM_01075"/>
<protein>
    <submittedName>
        <fullName evidence="1">Uncharacterized protein</fullName>
    </submittedName>
</protein>
<name>A0A0J6WL71_9MYCO</name>
<dbReference type="AlphaFoldDB" id="A0A0J6WL71"/>
<comment type="caution">
    <text evidence="1">The sequence shown here is derived from an EMBL/GenBank/DDBJ whole genome shotgun (WGS) entry which is preliminary data.</text>
</comment>
<sequence>MVTVAELVNESGNAWTLTRVPDGSLLARIEGRAERVLGPAAACLVADHGFEVGRWSECGPGRYAYQVDS</sequence>
<dbReference type="Proteomes" id="UP000036513">
    <property type="component" value="Unassembled WGS sequence"/>
</dbReference>
<proteinExistence type="predicted"/>